<dbReference type="EMBL" id="EQ962654">
    <property type="protein sequence ID" value="EED19838.1"/>
    <property type="molecule type" value="Genomic_DNA"/>
</dbReference>
<dbReference type="RefSeq" id="XP_002480272.1">
    <property type="nucleotide sequence ID" value="XM_002480227.1"/>
</dbReference>
<proteinExistence type="predicted"/>
<evidence type="ECO:0000259" key="3">
    <source>
        <dbReference type="PROSITE" id="PS00036"/>
    </source>
</evidence>
<feature type="compositionally biased region" description="Acidic residues" evidence="2">
    <location>
        <begin position="308"/>
        <end position="320"/>
    </location>
</feature>
<reference evidence="5" key="1">
    <citation type="journal article" date="2015" name="Genome Announc.">
        <title>Genome sequence of the AIDS-associated pathogen Penicillium marneffei (ATCC18224) and its near taxonomic relative Talaromyces stipitatus (ATCC10500).</title>
        <authorList>
            <person name="Nierman W.C."/>
            <person name="Fedorova-Abrams N.D."/>
            <person name="Andrianopoulos A."/>
        </authorList>
    </citation>
    <scope>NUCLEOTIDE SEQUENCE [LARGE SCALE GENOMIC DNA]</scope>
    <source>
        <strain evidence="5">ATCC 10500 / CBS 375.48 / QM 6759 / NRRL 1006</strain>
    </source>
</reference>
<dbReference type="CDD" id="cd14688">
    <property type="entry name" value="bZIP_YAP"/>
    <property type="match status" value="1"/>
</dbReference>
<dbReference type="PhylomeDB" id="B8M7V9"/>
<feature type="repeat" description="ANK" evidence="1">
    <location>
        <begin position="269"/>
        <end position="301"/>
    </location>
</feature>
<dbReference type="SUPFAM" id="SSF48403">
    <property type="entry name" value="Ankyrin repeat"/>
    <property type="match status" value="1"/>
</dbReference>
<dbReference type="PROSITE" id="PS00036">
    <property type="entry name" value="BZIP_BASIC"/>
    <property type="match status" value="1"/>
</dbReference>
<feature type="repeat" description="ANK" evidence="1">
    <location>
        <begin position="203"/>
        <end position="235"/>
    </location>
</feature>
<dbReference type="PANTHER" id="PTHR22677:SF4">
    <property type="entry name" value="USHER SYNDROME TYPE-1G PROTEIN-LIKE PROTEIN"/>
    <property type="match status" value="1"/>
</dbReference>
<dbReference type="STRING" id="441959.B8M7V9"/>
<dbReference type="AlphaFoldDB" id="B8M7V9"/>
<keyword evidence="1" id="KW-0040">ANK repeat</keyword>
<organism evidence="4 5">
    <name type="scientific">Talaromyces stipitatus (strain ATCC 10500 / CBS 375.48 / QM 6759 / NRRL 1006)</name>
    <name type="common">Penicillium stipitatum</name>
    <dbReference type="NCBI Taxonomy" id="441959"/>
    <lineage>
        <taxon>Eukaryota</taxon>
        <taxon>Fungi</taxon>
        <taxon>Dikarya</taxon>
        <taxon>Ascomycota</taxon>
        <taxon>Pezizomycotina</taxon>
        <taxon>Eurotiomycetes</taxon>
        <taxon>Eurotiomycetidae</taxon>
        <taxon>Eurotiales</taxon>
        <taxon>Trichocomaceae</taxon>
        <taxon>Talaromyces</taxon>
        <taxon>Talaromyces sect. Talaromyces</taxon>
    </lineage>
</organism>
<dbReference type="HOGENOM" id="CLU_970365_0_0_1"/>
<dbReference type="PRINTS" id="PR01415">
    <property type="entry name" value="ANKYRIN"/>
</dbReference>
<dbReference type="Proteomes" id="UP000001745">
    <property type="component" value="Unassembled WGS sequence"/>
</dbReference>
<dbReference type="PROSITE" id="PS50297">
    <property type="entry name" value="ANK_REP_REGION"/>
    <property type="match status" value="3"/>
</dbReference>
<dbReference type="Gene3D" id="1.25.40.20">
    <property type="entry name" value="Ankyrin repeat-containing domain"/>
    <property type="match status" value="1"/>
</dbReference>
<dbReference type="SMART" id="SM00248">
    <property type="entry name" value="ANK"/>
    <property type="match status" value="3"/>
</dbReference>
<feature type="region of interest" description="Disordered" evidence="2">
    <location>
        <begin position="147"/>
        <end position="187"/>
    </location>
</feature>
<feature type="region of interest" description="Disordered" evidence="2">
    <location>
        <begin position="307"/>
        <end position="326"/>
    </location>
</feature>
<keyword evidence="5" id="KW-1185">Reference proteome</keyword>
<dbReference type="InterPro" id="IPR036770">
    <property type="entry name" value="Ankyrin_rpt-contain_sf"/>
</dbReference>
<feature type="repeat" description="ANK" evidence="1">
    <location>
        <begin position="236"/>
        <end position="268"/>
    </location>
</feature>
<dbReference type="OMA" id="RHAYLYI"/>
<dbReference type="PROSITE" id="PS50088">
    <property type="entry name" value="ANK_REPEAT"/>
    <property type="match status" value="3"/>
</dbReference>
<accession>B8M7V9</accession>
<feature type="region of interest" description="Disordered" evidence="2">
    <location>
        <begin position="20"/>
        <end position="100"/>
    </location>
</feature>
<protein>
    <submittedName>
        <fullName evidence="4">Ankyrin repeat-containing protein, putative</fullName>
    </submittedName>
</protein>
<dbReference type="VEuPathDB" id="FungiDB:TSTA_031030"/>
<feature type="compositionally biased region" description="Basic residues" evidence="2">
    <location>
        <begin position="20"/>
        <end position="31"/>
    </location>
</feature>
<feature type="domain" description="BZIP" evidence="3">
    <location>
        <begin position="16"/>
        <end position="31"/>
    </location>
</feature>
<dbReference type="PANTHER" id="PTHR22677">
    <property type="entry name" value="ANKYRIN REPEAT DOMAIN-CONTAINING PROTEIN 60"/>
    <property type="match status" value="1"/>
</dbReference>
<sequence length="326" mass="35857">MNNQIHPQDAIEAVQRRRYQNRIAQRNHRKRQAELEQKRMRELDEKIESQRNQGSEPRVSVEGAYHGGAGIKPLNRPENIFPDQNTSDVPIPKPVGSQAEITQHQPRAFTESEPAWPPDNLASATSYMDIYGNMDETMPSLVLTSGFESQRRSIRSPTLRSLPSPSRIIKSSKTPQEGSNHLEGSKVFGGSGTFPSESGSQNLGKTALHISSERGSLGIVQFLLLSGVDVNGTDNCGRTALHYAAHAGHLDIVSQLLRGGADLDARDHEGRSPLHLAAHAECEEVIRFLAQEGADLDAAIGISRQMSSEDDDDLDLDYDNCETMKS</sequence>
<dbReference type="eggNOG" id="KOG0504">
    <property type="taxonomic scope" value="Eukaryota"/>
</dbReference>
<evidence type="ECO:0000313" key="5">
    <source>
        <dbReference type="Proteomes" id="UP000001745"/>
    </source>
</evidence>
<dbReference type="InterPro" id="IPR039323">
    <property type="entry name" value="ANKRD_45/46/60"/>
</dbReference>
<evidence type="ECO:0000256" key="1">
    <source>
        <dbReference type="PROSITE-ProRule" id="PRU00023"/>
    </source>
</evidence>
<gene>
    <name evidence="4" type="ORF">TSTA_031030</name>
</gene>
<dbReference type="InParanoid" id="B8M7V9"/>
<evidence type="ECO:0000313" key="4">
    <source>
        <dbReference type="EMBL" id="EED19838.1"/>
    </source>
</evidence>
<evidence type="ECO:0000256" key="2">
    <source>
        <dbReference type="SAM" id="MobiDB-lite"/>
    </source>
</evidence>
<dbReference type="Pfam" id="PF12796">
    <property type="entry name" value="Ank_2"/>
    <property type="match status" value="1"/>
</dbReference>
<dbReference type="GO" id="GO:0003700">
    <property type="term" value="F:DNA-binding transcription factor activity"/>
    <property type="evidence" value="ECO:0007669"/>
    <property type="project" value="InterPro"/>
</dbReference>
<feature type="compositionally biased region" description="Polar residues" evidence="2">
    <location>
        <begin position="169"/>
        <end position="179"/>
    </location>
</feature>
<dbReference type="GeneID" id="8101780"/>
<feature type="compositionally biased region" description="Basic and acidic residues" evidence="2">
    <location>
        <begin position="32"/>
        <end position="49"/>
    </location>
</feature>
<name>B8M7V9_TALSN</name>
<dbReference type="InterPro" id="IPR002110">
    <property type="entry name" value="Ankyrin_rpt"/>
</dbReference>
<feature type="compositionally biased region" description="Low complexity" evidence="2">
    <location>
        <begin position="155"/>
        <end position="168"/>
    </location>
</feature>
<dbReference type="OrthoDB" id="4807664at2759"/>
<dbReference type="InterPro" id="IPR004827">
    <property type="entry name" value="bZIP"/>
</dbReference>